<dbReference type="PRINTS" id="PR00385">
    <property type="entry name" value="P450"/>
</dbReference>
<evidence type="ECO:0000313" key="10">
    <source>
        <dbReference type="EMBL" id="GAB1318228.1"/>
    </source>
</evidence>
<dbReference type="InterPro" id="IPR001128">
    <property type="entry name" value="Cyt_P450"/>
</dbReference>
<dbReference type="PROSITE" id="PS00086">
    <property type="entry name" value="CYTOCHROME_P450"/>
    <property type="match status" value="1"/>
</dbReference>
<evidence type="ECO:0000256" key="8">
    <source>
        <dbReference type="RuleBase" id="RU000461"/>
    </source>
</evidence>
<keyword evidence="6 8" id="KW-0408">Iron</keyword>
<dbReference type="PANTHER" id="PTHR24305:SF230">
    <property type="entry name" value="P450, PUTATIVE (EUROFUNG)-RELATED"/>
    <property type="match status" value="1"/>
</dbReference>
<dbReference type="CDD" id="cd11058">
    <property type="entry name" value="CYP60B-like"/>
    <property type="match status" value="1"/>
</dbReference>
<sequence>MEYLGPVPSQTYLYAAGGLAALYTVSTILYNLFFHPLASYPGPLLNRATSLRYAWALATGYSAQYAHRLHEKYGSVVRLSPNHLSYVDPRAWRDVYGHRAANGQEEHPKSPTFYRALMPGAATNIIDAGREDHSRLRKALAHGFSEKALRSQEGRILHFVDLLMSKLAAKAAAKEAVDLVEWFTWTTFDLASDLVFALSFGCLEKEEDHLFVKLNNEGLAPSGILVALYYVGFRRVADLLTSGLQALAREFFAELGRLLQNRLDEKTEKDDLFEGLIQHKDEWNLGNRELESNAMVLVVAGSETTSTLLAGVTYLLLSNPDAMEKVKREVRGAYKSADEISLSTIDRLPYLVACMSEALRCYPPVLNSLAREAPEGGSMIAGKFVAPGTIVEVQNWSVNHSSLHWEDPWAFKPERFLHGSAAEGGKKSMRDNMDAFNPFSTGPRNCLGRNLAYAEMRLIFARLIYQFDLSLVNEDKDWIKKQRAFSFWEKKPLNVRLTPVVGAKLRA</sequence>
<reference evidence="10 11" key="1">
    <citation type="submission" date="2024-09" db="EMBL/GenBank/DDBJ databases">
        <title>Itraconazole resistance in Madurella fahalii resulting from another homologue of gene encoding cytochrome P450 14-alpha sterol demethylase (CYP51).</title>
        <authorList>
            <person name="Yoshioka I."/>
            <person name="Fahal A.H."/>
            <person name="Kaneko S."/>
            <person name="Yaguchi T."/>
        </authorList>
    </citation>
    <scope>NUCLEOTIDE SEQUENCE [LARGE SCALE GENOMIC DNA]</scope>
    <source>
        <strain evidence="10 11">IFM 68171</strain>
    </source>
</reference>
<dbReference type="PANTHER" id="PTHR24305">
    <property type="entry name" value="CYTOCHROME P450"/>
    <property type="match status" value="1"/>
</dbReference>
<evidence type="ECO:0000256" key="3">
    <source>
        <dbReference type="ARBA" id="ARBA00022617"/>
    </source>
</evidence>
<evidence type="ECO:0000256" key="7">
    <source>
        <dbReference type="ARBA" id="ARBA00023033"/>
    </source>
</evidence>
<dbReference type="Pfam" id="PF00067">
    <property type="entry name" value="p450"/>
    <property type="match status" value="1"/>
</dbReference>
<keyword evidence="7 8" id="KW-0503">Monooxygenase</keyword>
<dbReference type="GeneID" id="98179181"/>
<evidence type="ECO:0000256" key="2">
    <source>
        <dbReference type="ARBA" id="ARBA00010617"/>
    </source>
</evidence>
<dbReference type="PRINTS" id="PR00463">
    <property type="entry name" value="EP450I"/>
</dbReference>
<gene>
    <name evidence="10" type="ORF">MFIFM68171_08438</name>
</gene>
<evidence type="ECO:0000313" key="11">
    <source>
        <dbReference type="Proteomes" id="UP001628179"/>
    </source>
</evidence>
<dbReference type="InterPro" id="IPR017972">
    <property type="entry name" value="Cyt_P450_CS"/>
</dbReference>
<keyword evidence="3 8" id="KW-0349">Heme</keyword>
<dbReference type="InterPro" id="IPR002401">
    <property type="entry name" value="Cyt_P450_E_grp-I"/>
</dbReference>
<dbReference type="InterPro" id="IPR050121">
    <property type="entry name" value="Cytochrome_P450_monoxygenase"/>
</dbReference>
<dbReference type="RefSeq" id="XP_070919959.1">
    <property type="nucleotide sequence ID" value="XM_071063858.1"/>
</dbReference>
<evidence type="ECO:0000256" key="6">
    <source>
        <dbReference type="ARBA" id="ARBA00023004"/>
    </source>
</evidence>
<evidence type="ECO:0008006" key="12">
    <source>
        <dbReference type="Google" id="ProtNLM"/>
    </source>
</evidence>
<dbReference type="EMBL" id="BAAFSV010000004">
    <property type="protein sequence ID" value="GAB1318228.1"/>
    <property type="molecule type" value="Genomic_DNA"/>
</dbReference>
<proteinExistence type="inferred from homology"/>
<dbReference type="SUPFAM" id="SSF48264">
    <property type="entry name" value="Cytochrome P450"/>
    <property type="match status" value="1"/>
</dbReference>
<dbReference type="Proteomes" id="UP001628179">
    <property type="component" value="Unassembled WGS sequence"/>
</dbReference>
<keyword evidence="9" id="KW-1133">Transmembrane helix</keyword>
<keyword evidence="11" id="KW-1185">Reference proteome</keyword>
<accession>A0ABQ0GKF0</accession>
<protein>
    <recommendedName>
        <fullName evidence="12">Isotrichodermin C-15 hydroxylase</fullName>
    </recommendedName>
</protein>
<dbReference type="Gene3D" id="1.10.630.10">
    <property type="entry name" value="Cytochrome P450"/>
    <property type="match status" value="1"/>
</dbReference>
<comment type="caution">
    <text evidence="10">The sequence shown here is derived from an EMBL/GenBank/DDBJ whole genome shotgun (WGS) entry which is preliminary data.</text>
</comment>
<comment type="similarity">
    <text evidence="2 8">Belongs to the cytochrome P450 family.</text>
</comment>
<evidence type="ECO:0000256" key="9">
    <source>
        <dbReference type="SAM" id="Phobius"/>
    </source>
</evidence>
<evidence type="ECO:0000256" key="4">
    <source>
        <dbReference type="ARBA" id="ARBA00022723"/>
    </source>
</evidence>
<keyword evidence="9" id="KW-0812">Transmembrane</keyword>
<keyword evidence="4 8" id="KW-0479">Metal-binding</keyword>
<feature type="transmembrane region" description="Helical" evidence="9">
    <location>
        <begin position="12"/>
        <end position="33"/>
    </location>
</feature>
<dbReference type="InterPro" id="IPR036396">
    <property type="entry name" value="Cyt_P450_sf"/>
</dbReference>
<name>A0ABQ0GKF0_9PEZI</name>
<keyword evidence="5 8" id="KW-0560">Oxidoreductase</keyword>
<keyword evidence="9" id="KW-0472">Membrane</keyword>
<evidence type="ECO:0000256" key="1">
    <source>
        <dbReference type="ARBA" id="ARBA00001971"/>
    </source>
</evidence>
<organism evidence="10 11">
    <name type="scientific">Madurella fahalii</name>
    <dbReference type="NCBI Taxonomy" id="1157608"/>
    <lineage>
        <taxon>Eukaryota</taxon>
        <taxon>Fungi</taxon>
        <taxon>Dikarya</taxon>
        <taxon>Ascomycota</taxon>
        <taxon>Pezizomycotina</taxon>
        <taxon>Sordariomycetes</taxon>
        <taxon>Sordariomycetidae</taxon>
        <taxon>Sordariales</taxon>
        <taxon>Sordariales incertae sedis</taxon>
        <taxon>Madurella</taxon>
    </lineage>
</organism>
<comment type="cofactor">
    <cofactor evidence="1">
        <name>heme</name>
        <dbReference type="ChEBI" id="CHEBI:30413"/>
    </cofactor>
</comment>
<evidence type="ECO:0000256" key="5">
    <source>
        <dbReference type="ARBA" id="ARBA00023002"/>
    </source>
</evidence>